<reference evidence="2 3" key="1">
    <citation type="journal article" date="2010" name="Appl. Environ. Microbiol.">
        <title>The genome sequence of the crenarchaeon Acidilobus saccharovorans supports a new order, Acidilobales, and suggests an important ecological role in terrestrial acidic hot springs.</title>
        <authorList>
            <person name="Mardanov A.V."/>
            <person name="Svetlitchnyi V.A."/>
            <person name="Beletsky A.V."/>
            <person name="Prokofeva M.I."/>
            <person name="Bonch-Osmolovskaya E.A."/>
            <person name="Ravin N.V."/>
            <person name="Skryabin K.G."/>
        </authorList>
    </citation>
    <scope>NUCLEOTIDE SEQUENCE [LARGE SCALE GENOMIC DNA]</scope>
    <source>
        <strain evidence="3">DSM 16705 / JCM 18335 / VKM B-2471 / 345-15</strain>
    </source>
</reference>
<dbReference type="EMBL" id="CP001742">
    <property type="protein sequence ID" value="ADL19501.1"/>
    <property type="molecule type" value="Genomic_DNA"/>
</dbReference>
<dbReference type="STRING" id="666510.ASAC_1096"/>
<dbReference type="KEGG" id="asc:ASAC_1096"/>
<dbReference type="HOGENOM" id="CLU_107892_0_0_2"/>
<accession>D9Q2G3</accession>
<dbReference type="SMART" id="SM00670">
    <property type="entry name" value="PINc"/>
    <property type="match status" value="1"/>
</dbReference>
<dbReference type="Pfam" id="PF18477">
    <property type="entry name" value="PIN_9"/>
    <property type="match status" value="1"/>
</dbReference>
<dbReference type="RefSeq" id="WP_013267013.1">
    <property type="nucleotide sequence ID" value="NC_014374.1"/>
</dbReference>
<dbReference type="InParanoid" id="D9Q2G3"/>
<evidence type="ECO:0000313" key="2">
    <source>
        <dbReference type="EMBL" id="ADL19501.1"/>
    </source>
</evidence>
<dbReference type="Gene3D" id="3.40.50.1010">
    <property type="entry name" value="5'-nuclease"/>
    <property type="match status" value="1"/>
</dbReference>
<dbReference type="InterPro" id="IPR029060">
    <property type="entry name" value="PIN-like_dom_sf"/>
</dbReference>
<dbReference type="AlphaFoldDB" id="D9Q2G3"/>
<dbReference type="eggNOG" id="arCOG04312">
    <property type="taxonomic scope" value="Archaea"/>
</dbReference>
<evidence type="ECO:0000259" key="1">
    <source>
        <dbReference type="SMART" id="SM00670"/>
    </source>
</evidence>
<dbReference type="GeneID" id="9499344"/>
<gene>
    <name evidence="2" type="ordered locus">ASAC_1096</name>
</gene>
<name>D9Q2G3_ACIS3</name>
<dbReference type="InterPro" id="IPR041120">
    <property type="entry name" value="PIN_9"/>
</dbReference>
<dbReference type="SUPFAM" id="SSF88723">
    <property type="entry name" value="PIN domain-like"/>
    <property type="match status" value="1"/>
</dbReference>
<evidence type="ECO:0000313" key="3">
    <source>
        <dbReference type="Proteomes" id="UP000000346"/>
    </source>
</evidence>
<dbReference type="Proteomes" id="UP000000346">
    <property type="component" value="Chromosome"/>
</dbReference>
<protein>
    <recommendedName>
        <fullName evidence="1">PIN domain-containing protein</fullName>
    </recommendedName>
</protein>
<feature type="domain" description="PIN" evidence="1">
    <location>
        <begin position="4"/>
        <end position="111"/>
    </location>
</feature>
<keyword evidence="3" id="KW-1185">Reference proteome</keyword>
<organism evidence="2 3">
    <name type="scientific">Acidilobus saccharovorans (strain DSM 16705 / JCM 18335 / VKM B-2471 / 345-15)</name>
    <dbReference type="NCBI Taxonomy" id="666510"/>
    <lineage>
        <taxon>Archaea</taxon>
        <taxon>Thermoproteota</taxon>
        <taxon>Thermoprotei</taxon>
        <taxon>Acidilobales</taxon>
        <taxon>Acidilobaceae</taxon>
        <taxon>Acidilobus</taxon>
    </lineage>
</organism>
<sequence>MREVKVILDTNFIIEISKGTVAPSMIDEVLNAKYSLITTNSIIEELNEMSKHNDELSRIARASLEIIRRLKIKVVPTDIADGDESIVSLAKSLKSEDELVVVATLDKELQRKLREAAIPYMSLRNRGKRLGLSWDLLL</sequence>
<dbReference type="InterPro" id="IPR002716">
    <property type="entry name" value="PIN_dom"/>
</dbReference>
<proteinExistence type="predicted"/>
<dbReference type="OrthoDB" id="18655at2157"/>